<dbReference type="BioCyc" id="ELEN479437:G1GFY-2617-MONOMER"/>
<dbReference type="RefSeq" id="WP_015761269.1">
    <property type="nucleotide sequence ID" value="NC_013204.1"/>
</dbReference>
<reference evidence="1 2" key="1">
    <citation type="journal article" date="2009" name="Stand. Genomic Sci.">
        <title>Complete genome sequence of Eggerthella lenta type strain (IPP VPI 0255).</title>
        <authorList>
            <person name="Saunders E."/>
            <person name="Pukall R."/>
            <person name="Abt B."/>
            <person name="Lapidus A."/>
            <person name="Glavina Del Rio T."/>
            <person name="Copeland A."/>
            <person name="Tice H."/>
            <person name="Cheng J.F."/>
            <person name="Lucas S."/>
            <person name="Chen F."/>
            <person name="Nolan M."/>
            <person name="Bruce D."/>
            <person name="Goodwin L."/>
            <person name="Pitluck S."/>
            <person name="Ivanova N."/>
            <person name="Mavromatis K."/>
            <person name="Ovchinnikova G."/>
            <person name="Pati A."/>
            <person name="Chen A."/>
            <person name="Palaniappan K."/>
            <person name="Land M."/>
            <person name="Hauser L."/>
            <person name="Chang Y.J."/>
            <person name="Jeffries C.D."/>
            <person name="Chain P."/>
            <person name="Meincke L."/>
            <person name="Sims D."/>
            <person name="Brettin T."/>
            <person name="Detter J.C."/>
            <person name="Goker M."/>
            <person name="Bristow J."/>
            <person name="Eisen J.A."/>
            <person name="Markowitz V."/>
            <person name="Hugenholtz P."/>
            <person name="Kyrpides N.C."/>
            <person name="Klenk H.P."/>
            <person name="Han C."/>
        </authorList>
    </citation>
    <scope>NUCLEOTIDE SEQUENCE [LARGE SCALE GENOMIC DNA]</scope>
    <source>
        <strain evidence="2">ATCC 25559 / DSM 2243 / CCUG 17323 / JCM 9979 / KCTC 3265 / NCTC 11813 / VPI 0255 / 1899 B</strain>
    </source>
</reference>
<accession>C8WLT4</accession>
<dbReference type="HOGENOM" id="CLU_2552894_0_0_11"/>
<evidence type="ECO:0000313" key="2">
    <source>
        <dbReference type="Proteomes" id="UP000001377"/>
    </source>
</evidence>
<dbReference type="Proteomes" id="UP000001377">
    <property type="component" value="Chromosome"/>
</dbReference>
<proteinExistence type="predicted"/>
<sequence>MFKRAEVEAWFTGCNIKAGKTTMQFELDQEYKSTLPDLALLTGTKVRLEIIDDQQVLFVSKETGEFFDEEEIDEAEEPDDAA</sequence>
<name>C8WLT4_EGGLE</name>
<dbReference type="AlphaFoldDB" id="C8WLT4"/>
<gene>
    <name evidence="1" type="ordered locus">Elen_2595</name>
</gene>
<organism evidence="1 2">
    <name type="scientific">Eggerthella lenta (strain ATCC 25559 / DSM 2243 / CCUG 17323 / JCM 9979 / KCTC 3265 / NCTC 11813 / VPI 0255 / 1899 B)</name>
    <name type="common">Eubacterium lentum</name>
    <dbReference type="NCBI Taxonomy" id="479437"/>
    <lineage>
        <taxon>Bacteria</taxon>
        <taxon>Bacillati</taxon>
        <taxon>Actinomycetota</taxon>
        <taxon>Coriobacteriia</taxon>
        <taxon>Eggerthellales</taxon>
        <taxon>Eggerthellaceae</taxon>
        <taxon>Eggerthella</taxon>
    </lineage>
</organism>
<dbReference type="eggNOG" id="ENOG5031V3A">
    <property type="taxonomic scope" value="Bacteria"/>
</dbReference>
<dbReference type="KEGG" id="ele:Elen_2595"/>
<dbReference type="OrthoDB" id="9553834at2"/>
<dbReference type="EMBL" id="CP001726">
    <property type="protein sequence ID" value="ACV56547.1"/>
    <property type="molecule type" value="Genomic_DNA"/>
</dbReference>
<dbReference type="PaxDb" id="479437-Elen_2595"/>
<protein>
    <submittedName>
        <fullName evidence="1">Uncharacterized protein</fullName>
    </submittedName>
</protein>
<dbReference type="STRING" id="479437.Elen_2595"/>
<evidence type="ECO:0000313" key="1">
    <source>
        <dbReference type="EMBL" id="ACV56547.1"/>
    </source>
</evidence>
<keyword evidence="2" id="KW-1185">Reference proteome</keyword>